<name>A0ABP0PQA5_9DINO</name>
<dbReference type="Proteomes" id="UP001642484">
    <property type="component" value="Unassembled WGS sequence"/>
</dbReference>
<evidence type="ECO:0000313" key="2">
    <source>
        <dbReference type="EMBL" id="CAK9077618.1"/>
    </source>
</evidence>
<dbReference type="InterPro" id="IPR016024">
    <property type="entry name" value="ARM-type_fold"/>
</dbReference>
<accession>A0ABP0PQA5</accession>
<evidence type="ECO:0000256" key="1">
    <source>
        <dbReference type="SAM" id="MobiDB-lite"/>
    </source>
</evidence>
<dbReference type="PANTHER" id="PTHR12697">
    <property type="entry name" value="PBS LYASE HEAT-LIKE PROTEIN"/>
    <property type="match status" value="1"/>
</dbReference>
<dbReference type="EMBL" id="CAXAMN010023439">
    <property type="protein sequence ID" value="CAK9077618.1"/>
    <property type="molecule type" value="Genomic_DNA"/>
</dbReference>
<dbReference type="Pfam" id="PF13646">
    <property type="entry name" value="HEAT_2"/>
    <property type="match status" value="1"/>
</dbReference>
<evidence type="ECO:0008006" key="4">
    <source>
        <dbReference type="Google" id="ProtNLM"/>
    </source>
</evidence>
<reference evidence="2 3" key="1">
    <citation type="submission" date="2024-02" db="EMBL/GenBank/DDBJ databases">
        <authorList>
            <person name="Chen Y."/>
            <person name="Shah S."/>
            <person name="Dougan E. K."/>
            <person name="Thang M."/>
            <person name="Chan C."/>
        </authorList>
    </citation>
    <scope>NUCLEOTIDE SEQUENCE [LARGE SCALE GENOMIC DNA]</scope>
</reference>
<feature type="region of interest" description="Disordered" evidence="1">
    <location>
        <begin position="1"/>
        <end position="23"/>
    </location>
</feature>
<dbReference type="Gene3D" id="1.25.10.10">
    <property type="entry name" value="Leucine-rich Repeat Variant"/>
    <property type="match status" value="1"/>
</dbReference>
<evidence type="ECO:0000313" key="3">
    <source>
        <dbReference type="Proteomes" id="UP001642484"/>
    </source>
</evidence>
<proteinExistence type="predicted"/>
<dbReference type="SUPFAM" id="SSF48371">
    <property type="entry name" value="ARM repeat"/>
    <property type="match status" value="1"/>
</dbReference>
<organism evidence="2 3">
    <name type="scientific">Durusdinium trenchii</name>
    <dbReference type="NCBI Taxonomy" id="1381693"/>
    <lineage>
        <taxon>Eukaryota</taxon>
        <taxon>Sar</taxon>
        <taxon>Alveolata</taxon>
        <taxon>Dinophyceae</taxon>
        <taxon>Suessiales</taxon>
        <taxon>Symbiodiniaceae</taxon>
        <taxon>Durusdinium</taxon>
    </lineage>
</organism>
<dbReference type="InterPro" id="IPR011989">
    <property type="entry name" value="ARM-like"/>
</dbReference>
<protein>
    <recommendedName>
        <fullName evidence="4">HEAT repeat domain-containing protein</fullName>
    </recommendedName>
</protein>
<sequence length="625" mass="68884">MESSDGSDPTEHREMSGQPSHNALPEDISALLKMLEDKDSFARKQACKALGNLPPDELAKHSSDLLNLKIPLDEDFSVRWAVCFVFCKLPPDELARCSKGLLKMLKDKDASVRWAVSCVLGKLTADELAKHSSALLKMLEDKDSLVRSAACEALGKLPPDELATHSSALLKMLEDKDSLVRTAAQDALRKVSACELASRTSDVLKMLNCSDETLQSIARDSLEQFSPGDVAKHSSELQKVLEIADSPVPVVKTVCEKLGELSPEDLANAADLPQKLKMHDSDASTQLREMCADSVKMMSVEAKVDNDCGVLVLASEQSPQVEIAKHLDKEVPDTYGVQLPKAQTLCSNVFKVTQDALLDKPTVSTLLIPIEAGANVAFCSNTDSPSRSHWKEIPATFSERYMEVRLSSSSVQSEKSQNSLYVFAGVRTEPCAERAVQCYRWLCSSLAPSIQRTISEFAGAGSGNRRHLLLSANFKSEEFMNSLKTIKASLKDRGVPTEVAVGGVGPGQIFMPFMQTMKKLHEAKMMVAFCTEYYGAKTAGYGTFQELKYACDKKLPIISVQYGNMYPPQPPNSKEGRIQNEYVFSLPTILRRINSWKDEIEQPAEHIADELAKAWRYYNGLPDTE</sequence>
<comment type="caution">
    <text evidence="2">The sequence shown here is derived from an EMBL/GenBank/DDBJ whole genome shotgun (WGS) entry which is preliminary data.</text>
</comment>
<gene>
    <name evidence="2" type="ORF">CCMP2556_LOCUS38254</name>
</gene>
<keyword evidence="3" id="KW-1185">Reference proteome</keyword>
<dbReference type="PANTHER" id="PTHR12697:SF5">
    <property type="entry name" value="DEOXYHYPUSINE HYDROXYLASE"/>
    <property type="match status" value="1"/>
</dbReference>